<reference evidence="1 2" key="1">
    <citation type="submission" date="2016-11" db="EMBL/GenBank/DDBJ databases">
        <title>The macronuclear genome of Stentor coeruleus: a giant cell with tiny introns.</title>
        <authorList>
            <person name="Slabodnick M."/>
            <person name="Ruby J.G."/>
            <person name="Reiff S.B."/>
            <person name="Swart E.C."/>
            <person name="Gosai S."/>
            <person name="Prabakaran S."/>
            <person name="Witkowska E."/>
            <person name="Larue G.E."/>
            <person name="Fisher S."/>
            <person name="Freeman R.M."/>
            <person name="Gunawardena J."/>
            <person name="Chu W."/>
            <person name="Stover N.A."/>
            <person name="Gregory B.D."/>
            <person name="Nowacki M."/>
            <person name="Derisi J."/>
            <person name="Roy S.W."/>
            <person name="Marshall W.F."/>
            <person name="Sood P."/>
        </authorList>
    </citation>
    <scope>NUCLEOTIDE SEQUENCE [LARGE SCALE GENOMIC DNA]</scope>
    <source>
        <strain evidence="1">WM001</strain>
    </source>
</reference>
<dbReference type="AlphaFoldDB" id="A0A1R2CSX1"/>
<dbReference type="EMBL" id="MPUH01000068">
    <property type="protein sequence ID" value="OMJ92104.1"/>
    <property type="molecule type" value="Genomic_DNA"/>
</dbReference>
<sequence length="144" mass="16059">MHKSRSNDQVSNKKQQSLFVNSLGPKACYNPHKDPFEALTIKSSTKLMPVSPSGIHLPKIGYRSSLCSPKNNLASPPLSVRSPKNEKIFSFVQVKPEKKPSLTPKTPIFKLKLRCLPIYNKKAISHNEKPAENVFLDVSFGNNS</sequence>
<name>A0A1R2CSX1_9CILI</name>
<protein>
    <submittedName>
        <fullName evidence="1">Uncharacterized protein</fullName>
    </submittedName>
</protein>
<accession>A0A1R2CSX1</accession>
<dbReference type="Proteomes" id="UP000187209">
    <property type="component" value="Unassembled WGS sequence"/>
</dbReference>
<organism evidence="1 2">
    <name type="scientific">Stentor coeruleus</name>
    <dbReference type="NCBI Taxonomy" id="5963"/>
    <lineage>
        <taxon>Eukaryota</taxon>
        <taxon>Sar</taxon>
        <taxon>Alveolata</taxon>
        <taxon>Ciliophora</taxon>
        <taxon>Postciliodesmatophora</taxon>
        <taxon>Heterotrichea</taxon>
        <taxon>Heterotrichida</taxon>
        <taxon>Stentoridae</taxon>
        <taxon>Stentor</taxon>
    </lineage>
</organism>
<comment type="caution">
    <text evidence="1">The sequence shown here is derived from an EMBL/GenBank/DDBJ whole genome shotgun (WGS) entry which is preliminary data.</text>
</comment>
<proteinExistence type="predicted"/>
<keyword evidence="2" id="KW-1185">Reference proteome</keyword>
<evidence type="ECO:0000313" key="1">
    <source>
        <dbReference type="EMBL" id="OMJ92104.1"/>
    </source>
</evidence>
<gene>
    <name evidence="1" type="ORF">SteCoe_5202</name>
</gene>
<evidence type="ECO:0000313" key="2">
    <source>
        <dbReference type="Proteomes" id="UP000187209"/>
    </source>
</evidence>